<dbReference type="AlphaFoldDB" id="A0A453F2Z1"/>
<dbReference type="RefSeq" id="XP_020174842.1">
    <property type="nucleotide sequence ID" value="XM_020319253.4"/>
</dbReference>
<evidence type="ECO:0000256" key="5">
    <source>
        <dbReference type="ARBA" id="ARBA00023242"/>
    </source>
</evidence>
<dbReference type="GO" id="GO:0005634">
    <property type="term" value="C:nucleus"/>
    <property type="evidence" value="ECO:0007669"/>
    <property type="project" value="UniProtKB-SubCell"/>
</dbReference>
<dbReference type="GO" id="GO:0003700">
    <property type="term" value="F:DNA-binding transcription factor activity"/>
    <property type="evidence" value="ECO:0007669"/>
    <property type="project" value="InterPro"/>
</dbReference>
<dbReference type="KEGG" id="ats:109760424"/>
<dbReference type="SUPFAM" id="SSF118290">
    <property type="entry name" value="WRKY DNA-binding domain"/>
    <property type="match status" value="1"/>
</dbReference>
<sequence>MYRRTRIYLRFPGPACQCQKSTPSRAGHHHASVLPSSLRQSSPSSNPWSPFMCGLLLRMEHLNDWDLQAVVRSCATFSSRHPQDRAGPPPGTAAAPVAETTVKREPRDVARPAAAAKDASSLYGLEYLDLDHKPFLLSAPSSQSWAAVDDRHEMMISFPAAASTSGVRPRVPPGRKPGIRSSTPRPKRSKKSQLKKVVCEVPVADGGVSSDLWAWRKYGQKPIKGSPYPRGYYKCSSMKGCMARKLVERSPAKPGVLVITYMADHCHPVPTQINALAGTTRHKTTPAEGHAPTTTTSPKSHGDAHEAVRCDDESNETSSMAVDGATEDAAGDDGGEFWPTELDLDELLAPVDGDLDHVFDEDDALGRRLSL</sequence>
<evidence type="ECO:0000313" key="11">
    <source>
        <dbReference type="Proteomes" id="UP000015105"/>
    </source>
</evidence>
<keyword evidence="4" id="KW-0804">Transcription</keyword>
<feature type="compositionally biased region" description="Basic residues" evidence="8">
    <location>
        <begin position="185"/>
        <end position="194"/>
    </location>
</feature>
<comment type="subcellular location">
    <subcellularLocation>
        <location evidence="1">Nucleus</location>
    </subcellularLocation>
</comment>
<evidence type="ECO:0000313" key="10">
    <source>
        <dbReference type="EnsemblPlants" id="AET3Gv20554200.2"/>
    </source>
</evidence>
<feature type="region of interest" description="Disordered" evidence="8">
    <location>
        <begin position="17"/>
        <end position="46"/>
    </location>
</feature>
<dbReference type="InterPro" id="IPR036576">
    <property type="entry name" value="WRKY_dom_sf"/>
</dbReference>
<evidence type="ECO:0000256" key="6">
    <source>
        <dbReference type="ARBA" id="ARBA00059805"/>
    </source>
</evidence>
<dbReference type="OMA" id="KGRHEVM"/>
<dbReference type="InterPro" id="IPR003657">
    <property type="entry name" value="WRKY_dom"/>
</dbReference>
<reference evidence="11" key="1">
    <citation type="journal article" date="2014" name="Science">
        <title>Ancient hybridizations among the ancestral genomes of bread wheat.</title>
        <authorList>
            <consortium name="International Wheat Genome Sequencing Consortium,"/>
            <person name="Marcussen T."/>
            <person name="Sandve S.R."/>
            <person name="Heier L."/>
            <person name="Spannagl M."/>
            <person name="Pfeifer M."/>
            <person name="Jakobsen K.S."/>
            <person name="Wulff B.B."/>
            <person name="Steuernagel B."/>
            <person name="Mayer K.F."/>
            <person name="Olsen O.A."/>
        </authorList>
    </citation>
    <scope>NUCLEOTIDE SEQUENCE [LARGE SCALE GENOMIC DNA]</scope>
    <source>
        <strain evidence="11">cv. AL8/78</strain>
    </source>
</reference>
<dbReference type="PROSITE" id="PS50811">
    <property type="entry name" value="WRKY"/>
    <property type="match status" value="1"/>
</dbReference>
<dbReference type="GO" id="GO:0000976">
    <property type="term" value="F:transcription cis-regulatory region binding"/>
    <property type="evidence" value="ECO:0007669"/>
    <property type="project" value="TreeGrafter"/>
</dbReference>
<accession>A0A453F2Z1</accession>
<comment type="function">
    <text evidence="6">Transcription factor. Interacts specifically with the W box (5'-(T)TGAC[CT]-3'), a frequently occurring elicitor-responsive cis-acting element.</text>
</comment>
<feature type="domain" description="WRKY" evidence="9">
    <location>
        <begin position="204"/>
        <end position="270"/>
    </location>
</feature>
<evidence type="ECO:0000256" key="1">
    <source>
        <dbReference type="ARBA" id="ARBA00004123"/>
    </source>
</evidence>
<evidence type="ECO:0000256" key="3">
    <source>
        <dbReference type="ARBA" id="ARBA00023125"/>
    </source>
</evidence>
<proteinExistence type="inferred from homology"/>
<feature type="region of interest" description="Disordered" evidence="8">
    <location>
        <begin position="79"/>
        <end position="113"/>
    </location>
</feature>
<feature type="compositionally biased region" description="Basic and acidic residues" evidence="8">
    <location>
        <begin position="101"/>
        <end position="110"/>
    </location>
</feature>
<dbReference type="Gramene" id="AET3Gv20554200.2">
    <property type="protein sequence ID" value="AET3Gv20554200.2"/>
    <property type="gene ID" value="AET3Gv20554200"/>
</dbReference>
<evidence type="ECO:0000256" key="8">
    <source>
        <dbReference type="SAM" id="MobiDB-lite"/>
    </source>
</evidence>
<evidence type="ECO:0000256" key="7">
    <source>
        <dbReference type="ARBA" id="ARBA00060761"/>
    </source>
</evidence>
<dbReference type="OrthoDB" id="662136at2759"/>
<feature type="region of interest" description="Disordered" evidence="8">
    <location>
        <begin position="282"/>
        <end position="320"/>
    </location>
</feature>
<dbReference type="FunFam" id="2.20.25.80:FF:000005">
    <property type="entry name" value="probable WRKY transcription factor 14"/>
    <property type="match status" value="1"/>
</dbReference>
<keyword evidence="11" id="KW-1185">Reference proteome</keyword>
<dbReference type="GeneID" id="109760424"/>
<feature type="region of interest" description="Disordered" evidence="8">
    <location>
        <begin position="161"/>
        <end position="195"/>
    </location>
</feature>
<evidence type="ECO:0000259" key="9">
    <source>
        <dbReference type="PROSITE" id="PS50811"/>
    </source>
</evidence>
<reference evidence="11" key="2">
    <citation type="journal article" date="2017" name="Nat. Plants">
        <title>The Aegilops tauschii genome reveals multiple impacts of transposons.</title>
        <authorList>
            <person name="Zhao G."/>
            <person name="Zou C."/>
            <person name="Li K."/>
            <person name="Wang K."/>
            <person name="Li T."/>
            <person name="Gao L."/>
            <person name="Zhang X."/>
            <person name="Wang H."/>
            <person name="Yang Z."/>
            <person name="Liu X."/>
            <person name="Jiang W."/>
            <person name="Mao L."/>
            <person name="Kong X."/>
            <person name="Jiao Y."/>
            <person name="Jia J."/>
        </authorList>
    </citation>
    <scope>NUCLEOTIDE SEQUENCE [LARGE SCALE GENOMIC DNA]</scope>
    <source>
        <strain evidence="11">cv. AL8/78</strain>
    </source>
</reference>
<dbReference type="SMART" id="SM00774">
    <property type="entry name" value="WRKY"/>
    <property type="match status" value="1"/>
</dbReference>
<evidence type="ECO:0000256" key="4">
    <source>
        <dbReference type="ARBA" id="ARBA00023163"/>
    </source>
</evidence>
<keyword evidence="2" id="KW-0805">Transcription regulation</keyword>
<feature type="compositionally biased region" description="Low complexity" evidence="8">
    <location>
        <begin position="32"/>
        <end position="46"/>
    </location>
</feature>
<comment type="similarity">
    <text evidence="7">Belongs to the WRKY group II-e family.</text>
</comment>
<keyword evidence="5" id="KW-0539">Nucleus</keyword>
<feature type="compositionally biased region" description="Basic and acidic residues" evidence="8">
    <location>
        <begin position="300"/>
        <end position="312"/>
    </location>
</feature>
<dbReference type="InterPro" id="IPR044810">
    <property type="entry name" value="WRKY_plant"/>
</dbReference>
<dbReference type="Gene3D" id="2.20.25.80">
    <property type="entry name" value="WRKY domain"/>
    <property type="match status" value="1"/>
</dbReference>
<dbReference type="STRING" id="200361.A0A453F2Z1"/>
<keyword evidence="3" id="KW-0238">DNA-binding</keyword>
<protein>
    <recommendedName>
        <fullName evidence="9">WRKY domain-containing protein</fullName>
    </recommendedName>
</protein>
<evidence type="ECO:0000256" key="2">
    <source>
        <dbReference type="ARBA" id="ARBA00023015"/>
    </source>
</evidence>
<dbReference type="EnsemblPlants" id="AET3Gv20554200.2">
    <property type="protein sequence ID" value="AET3Gv20554200.2"/>
    <property type="gene ID" value="AET3Gv20554200"/>
</dbReference>
<name>A0A453F2Z1_AEGTS</name>
<reference evidence="10" key="5">
    <citation type="journal article" date="2021" name="G3 (Bethesda)">
        <title>Aegilops tauschii genome assembly Aet v5.0 features greater sequence contiguity and improved annotation.</title>
        <authorList>
            <person name="Wang L."/>
            <person name="Zhu T."/>
            <person name="Rodriguez J.C."/>
            <person name="Deal K.R."/>
            <person name="Dubcovsky J."/>
            <person name="McGuire P.E."/>
            <person name="Lux T."/>
            <person name="Spannagl M."/>
            <person name="Mayer K.F.X."/>
            <person name="Baldrich P."/>
            <person name="Meyers B.C."/>
            <person name="Huo N."/>
            <person name="Gu Y.Q."/>
            <person name="Zhou H."/>
            <person name="Devos K.M."/>
            <person name="Bennetzen J.L."/>
            <person name="Unver T."/>
            <person name="Budak H."/>
            <person name="Gulick P.J."/>
            <person name="Galiba G."/>
            <person name="Kalapos B."/>
            <person name="Nelson D.R."/>
            <person name="Li P."/>
            <person name="You F.M."/>
            <person name="Luo M.C."/>
            <person name="Dvorak J."/>
        </authorList>
    </citation>
    <scope>NUCLEOTIDE SEQUENCE [LARGE SCALE GENOMIC DNA]</scope>
    <source>
        <strain evidence="10">cv. AL8/78</strain>
    </source>
</reference>
<reference evidence="10" key="4">
    <citation type="submission" date="2019-03" db="UniProtKB">
        <authorList>
            <consortium name="EnsemblPlants"/>
        </authorList>
    </citation>
    <scope>IDENTIFICATION</scope>
</reference>
<reference evidence="10" key="3">
    <citation type="journal article" date="2017" name="Nature">
        <title>Genome sequence of the progenitor of the wheat D genome Aegilops tauschii.</title>
        <authorList>
            <person name="Luo M.C."/>
            <person name="Gu Y.Q."/>
            <person name="Puiu D."/>
            <person name="Wang H."/>
            <person name="Twardziok S.O."/>
            <person name="Deal K.R."/>
            <person name="Huo N."/>
            <person name="Zhu T."/>
            <person name="Wang L."/>
            <person name="Wang Y."/>
            <person name="McGuire P.E."/>
            <person name="Liu S."/>
            <person name="Long H."/>
            <person name="Ramasamy R.K."/>
            <person name="Rodriguez J.C."/>
            <person name="Van S.L."/>
            <person name="Yuan L."/>
            <person name="Wang Z."/>
            <person name="Xia Z."/>
            <person name="Xiao L."/>
            <person name="Anderson O.D."/>
            <person name="Ouyang S."/>
            <person name="Liang Y."/>
            <person name="Zimin A.V."/>
            <person name="Pertea G."/>
            <person name="Qi P."/>
            <person name="Bennetzen J.L."/>
            <person name="Dai X."/>
            <person name="Dawson M.W."/>
            <person name="Muller H.G."/>
            <person name="Kugler K."/>
            <person name="Rivarola-Duarte L."/>
            <person name="Spannagl M."/>
            <person name="Mayer K.F.X."/>
            <person name="Lu F.H."/>
            <person name="Bevan M.W."/>
            <person name="Leroy P."/>
            <person name="Li P."/>
            <person name="You F.M."/>
            <person name="Sun Q."/>
            <person name="Liu Z."/>
            <person name="Lyons E."/>
            <person name="Wicker T."/>
            <person name="Salzberg S.L."/>
            <person name="Devos K.M."/>
            <person name="Dvorak J."/>
        </authorList>
    </citation>
    <scope>NUCLEOTIDE SEQUENCE [LARGE SCALE GENOMIC DNA]</scope>
    <source>
        <strain evidence="10">cv. AL8/78</strain>
    </source>
</reference>
<dbReference type="Proteomes" id="UP000015105">
    <property type="component" value="Chromosome 3D"/>
</dbReference>
<organism evidence="10 11">
    <name type="scientific">Aegilops tauschii subsp. strangulata</name>
    <name type="common">Goatgrass</name>
    <dbReference type="NCBI Taxonomy" id="200361"/>
    <lineage>
        <taxon>Eukaryota</taxon>
        <taxon>Viridiplantae</taxon>
        <taxon>Streptophyta</taxon>
        <taxon>Embryophyta</taxon>
        <taxon>Tracheophyta</taxon>
        <taxon>Spermatophyta</taxon>
        <taxon>Magnoliopsida</taxon>
        <taxon>Liliopsida</taxon>
        <taxon>Poales</taxon>
        <taxon>Poaceae</taxon>
        <taxon>BOP clade</taxon>
        <taxon>Pooideae</taxon>
        <taxon>Triticodae</taxon>
        <taxon>Triticeae</taxon>
        <taxon>Triticinae</taxon>
        <taxon>Aegilops</taxon>
    </lineage>
</organism>
<dbReference type="PANTHER" id="PTHR32096">
    <property type="entry name" value="WRKY TRANSCRIPTION FACTOR 30-RELATED-RELATED"/>
    <property type="match status" value="1"/>
</dbReference>
<dbReference type="Pfam" id="PF03106">
    <property type="entry name" value="WRKY"/>
    <property type="match status" value="1"/>
</dbReference>
<dbReference type="PANTHER" id="PTHR32096:SF23">
    <property type="entry name" value="OS01G0624700 PROTEIN"/>
    <property type="match status" value="1"/>
</dbReference>